<dbReference type="GO" id="GO:0071040">
    <property type="term" value="P:nuclear polyadenylation-dependent antisense transcript catabolic process"/>
    <property type="evidence" value="ECO:0007669"/>
    <property type="project" value="TreeGrafter"/>
</dbReference>
<dbReference type="Pfam" id="PF01612">
    <property type="entry name" value="DNA_pol_A_exo1"/>
    <property type="match status" value="1"/>
</dbReference>
<proteinExistence type="predicted"/>
<dbReference type="GO" id="GO:0000175">
    <property type="term" value="F:3'-5'-RNA exonuclease activity"/>
    <property type="evidence" value="ECO:0007669"/>
    <property type="project" value="InterPro"/>
</dbReference>
<dbReference type="SMART" id="SM00474">
    <property type="entry name" value="35EXOc"/>
    <property type="match status" value="1"/>
</dbReference>
<dbReference type="InterPro" id="IPR045092">
    <property type="entry name" value="Rrp6-like"/>
</dbReference>
<dbReference type="GO" id="GO:0071044">
    <property type="term" value="P:histone mRNA catabolic process"/>
    <property type="evidence" value="ECO:0007669"/>
    <property type="project" value="TreeGrafter"/>
</dbReference>
<dbReference type="GO" id="GO:0005730">
    <property type="term" value="C:nucleolus"/>
    <property type="evidence" value="ECO:0007669"/>
    <property type="project" value="TreeGrafter"/>
</dbReference>
<dbReference type="InterPro" id="IPR002562">
    <property type="entry name" value="3'-5'_exonuclease_dom"/>
</dbReference>
<dbReference type="AlphaFoldDB" id="A0AA39I8Y0"/>
<gene>
    <name evidence="2" type="ORF">QR680_014456</name>
</gene>
<protein>
    <recommendedName>
        <fullName evidence="1">3'-5' exonuclease domain-containing protein</fullName>
    </recommendedName>
</protein>
<sequence>MLQVTQVNYKRETFNGCVDFCLNHYQIDSDGVVRNRYLGEWTTSESDAATPLNPDVRPYDRDSVILVTAENFEKFVKELLRETEIAVDLEFCSGSNHTALIQISTRTQDFILDVIALWRQIPLLGKVFSNPSIVKVFHGAYSLDLNILRSDFGLVATSIFDTFTAMQYLRPYGHSLKDVVRKYCGVSLKKNDHKGSKKDYWKIRPLTPDMIDYAAKDTHYLLYCYDRIKKDLMAKKLPLKLEPLPFEKTAWCYNKQYHVFFNKRQLMAQALKNKTGDCIPDRIFDKLRRDFDASKSLSGRTYVLTVDPLRAQDCSQIRTAFRNKFKDDVPSSLLKIGVYKKALTVIEGVDNKRPMPTMAPKGVSRMRQEFVDRRRRDGFVESKFSRMMAAMTLLERKQDPCKT</sequence>
<feature type="domain" description="3'-5' exonuclease" evidence="1">
    <location>
        <begin position="64"/>
        <end position="233"/>
    </location>
</feature>
<dbReference type="PANTHER" id="PTHR12124">
    <property type="entry name" value="POLYMYOSITIS/SCLERODERMA AUTOANTIGEN-RELATED"/>
    <property type="match status" value="1"/>
</dbReference>
<accession>A0AA39I8Y0</accession>
<dbReference type="SUPFAM" id="SSF53098">
    <property type="entry name" value="Ribonuclease H-like"/>
    <property type="match status" value="1"/>
</dbReference>
<evidence type="ECO:0000259" key="1">
    <source>
        <dbReference type="SMART" id="SM00474"/>
    </source>
</evidence>
<evidence type="ECO:0000313" key="3">
    <source>
        <dbReference type="Proteomes" id="UP001175271"/>
    </source>
</evidence>
<dbReference type="GO" id="GO:0000467">
    <property type="term" value="P:exonucleolytic trimming to generate mature 3'-end of 5.8S rRNA from tricistronic rRNA transcript (SSU-rRNA, 5.8S rRNA, LSU-rRNA)"/>
    <property type="evidence" value="ECO:0007669"/>
    <property type="project" value="InterPro"/>
</dbReference>
<dbReference type="InterPro" id="IPR036397">
    <property type="entry name" value="RNaseH_sf"/>
</dbReference>
<dbReference type="PANTHER" id="PTHR12124:SF47">
    <property type="entry name" value="EXOSOME COMPONENT 10"/>
    <property type="match status" value="1"/>
</dbReference>
<dbReference type="GO" id="GO:0071038">
    <property type="term" value="P:TRAMP-dependent tRNA surveillance pathway"/>
    <property type="evidence" value="ECO:0007669"/>
    <property type="project" value="TreeGrafter"/>
</dbReference>
<dbReference type="Gene3D" id="3.30.420.10">
    <property type="entry name" value="Ribonuclease H-like superfamily/Ribonuclease H"/>
    <property type="match status" value="1"/>
</dbReference>
<dbReference type="GO" id="GO:0071051">
    <property type="term" value="P:poly(A)-dependent snoRNA 3'-end processing"/>
    <property type="evidence" value="ECO:0007669"/>
    <property type="project" value="TreeGrafter"/>
</dbReference>
<evidence type="ECO:0000313" key="2">
    <source>
        <dbReference type="EMBL" id="KAK0420006.1"/>
    </source>
</evidence>
<dbReference type="GO" id="GO:0071037">
    <property type="term" value="P:nuclear polyadenylation-dependent snRNA catabolic process"/>
    <property type="evidence" value="ECO:0007669"/>
    <property type="project" value="TreeGrafter"/>
</dbReference>
<keyword evidence="3" id="KW-1185">Reference proteome</keyword>
<dbReference type="EMBL" id="JAUCMV010000002">
    <property type="protein sequence ID" value="KAK0420006.1"/>
    <property type="molecule type" value="Genomic_DNA"/>
</dbReference>
<organism evidence="2 3">
    <name type="scientific">Steinernema hermaphroditum</name>
    <dbReference type="NCBI Taxonomy" id="289476"/>
    <lineage>
        <taxon>Eukaryota</taxon>
        <taxon>Metazoa</taxon>
        <taxon>Ecdysozoa</taxon>
        <taxon>Nematoda</taxon>
        <taxon>Chromadorea</taxon>
        <taxon>Rhabditida</taxon>
        <taxon>Tylenchina</taxon>
        <taxon>Panagrolaimomorpha</taxon>
        <taxon>Strongyloidoidea</taxon>
        <taxon>Steinernematidae</taxon>
        <taxon>Steinernema</taxon>
    </lineage>
</organism>
<dbReference type="GO" id="GO:0071035">
    <property type="term" value="P:nuclear polyadenylation-dependent rRNA catabolic process"/>
    <property type="evidence" value="ECO:0007669"/>
    <property type="project" value="TreeGrafter"/>
</dbReference>
<name>A0AA39I8Y0_9BILA</name>
<reference evidence="2" key="1">
    <citation type="submission" date="2023-06" db="EMBL/GenBank/DDBJ databases">
        <title>Genomic analysis of the entomopathogenic nematode Steinernema hermaphroditum.</title>
        <authorList>
            <person name="Schwarz E.M."/>
            <person name="Heppert J.K."/>
            <person name="Baniya A."/>
            <person name="Schwartz H.T."/>
            <person name="Tan C.-H."/>
            <person name="Antoshechkin I."/>
            <person name="Sternberg P.W."/>
            <person name="Goodrich-Blair H."/>
            <person name="Dillman A.R."/>
        </authorList>
    </citation>
    <scope>NUCLEOTIDE SEQUENCE</scope>
    <source>
        <strain evidence="2">PS9179</strain>
        <tissue evidence="2">Whole animal</tissue>
    </source>
</reference>
<comment type="caution">
    <text evidence="2">The sequence shown here is derived from an EMBL/GenBank/DDBJ whole genome shotgun (WGS) entry which is preliminary data.</text>
</comment>
<dbReference type="GO" id="GO:0071036">
    <property type="term" value="P:nuclear polyadenylation-dependent snoRNA catabolic process"/>
    <property type="evidence" value="ECO:0007669"/>
    <property type="project" value="TreeGrafter"/>
</dbReference>
<dbReference type="GO" id="GO:0000176">
    <property type="term" value="C:nuclear exosome (RNase complex)"/>
    <property type="evidence" value="ECO:0007669"/>
    <property type="project" value="TreeGrafter"/>
</dbReference>
<dbReference type="Proteomes" id="UP001175271">
    <property type="component" value="Unassembled WGS sequence"/>
</dbReference>
<dbReference type="GO" id="GO:0071039">
    <property type="term" value="P:nuclear polyadenylation-dependent CUT catabolic process"/>
    <property type="evidence" value="ECO:0007669"/>
    <property type="project" value="TreeGrafter"/>
</dbReference>
<dbReference type="InterPro" id="IPR012337">
    <property type="entry name" value="RNaseH-like_sf"/>
</dbReference>
<dbReference type="GO" id="GO:0003727">
    <property type="term" value="F:single-stranded RNA binding"/>
    <property type="evidence" value="ECO:0007669"/>
    <property type="project" value="TreeGrafter"/>
</dbReference>